<dbReference type="SUPFAM" id="SSF52540">
    <property type="entry name" value="P-loop containing nucleoside triphosphate hydrolases"/>
    <property type="match status" value="1"/>
</dbReference>
<dbReference type="EMBL" id="FOJU01000001">
    <property type="protein sequence ID" value="SFA74740.1"/>
    <property type="molecule type" value="Genomic_DNA"/>
</dbReference>
<name>A0A1I0VFI5_9RHOB</name>
<gene>
    <name evidence="1" type="ORF">SAMN05421688_0564</name>
</gene>
<accession>A0A1I0VFI5</accession>
<dbReference type="AlphaFoldDB" id="A0A1I0VFI5"/>
<dbReference type="Proteomes" id="UP000198796">
    <property type="component" value="Unassembled WGS sequence"/>
</dbReference>
<dbReference type="InterPro" id="IPR027417">
    <property type="entry name" value="P-loop_NTPase"/>
</dbReference>
<dbReference type="STRING" id="871651.SAMN05421688_0564"/>
<evidence type="ECO:0000313" key="1">
    <source>
        <dbReference type="EMBL" id="SFA74740.1"/>
    </source>
</evidence>
<sequence>MPRIFLHAGTHKTGTTTIQRALFANREMLASNGIWYDPGADLFGGTRHAAISFAHQLAYADDVATDTRFQTYRERIEHALSEGQDIIISAEPLYRMVMGGGSSAPRPEALTSRVFLAFSKGCPYSPSSPFVVRID</sequence>
<reference evidence="1 2" key="1">
    <citation type="submission" date="2016-10" db="EMBL/GenBank/DDBJ databases">
        <authorList>
            <person name="de Groot N.N."/>
        </authorList>
    </citation>
    <scope>NUCLEOTIDE SEQUENCE [LARGE SCALE GENOMIC DNA]</scope>
    <source>
        <strain evidence="1 2">DSM 29316</strain>
    </source>
</reference>
<keyword evidence="2" id="KW-1185">Reference proteome</keyword>
<dbReference type="RefSeq" id="WP_092060370.1">
    <property type="nucleotide sequence ID" value="NZ_FOJU01000001.1"/>
</dbReference>
<proteinExistence type="predicted"/>
<protein>
    <submittedName>
        <fullName evidence="1">Uncharacterized protein</fullName>
    </submittedName>
</protein>
<dbReference type="OrthoDB" id="547419at2"/>
<organism evidence="1 2">
    <name type="scientific">Poseidonocella pacifica</name>
    <dbReference type="NCBI Taxonomy" id="871651"/>
    <lineage>
        <taxon>Bacteria</taxon>
        <taxon>Pseudomonadati</taxon>
        <taxon>Pseudomonadota</taxon>
        <taxon>Alphaproteobacteria</taxon>
        <taxon>Rhodobacterales</taxon>
        <taxon>Roseobacteraceae</taxon>
        <taxon>Poseidonocella</taxon>
    </lineage>
</organism>
<evidence type="ECO:0000313" key="2">
    <source>
        <dbReference type="Proteomes" id="UP000198796"/>
    </source>
</evidence>